<dbReference type="Gene3D" id="1.10.8.10">
    <property type="entry name" value="DNA helicase RuvA subunit, C-terminal domain"/>
    <property type="match status" value="1"/>
</dbReference>
<dbReference type="GO" id="GO:0031624">
    <property type="term" value="F:ubiquitin conjugating enzyme binding"/>
    <property type="evidence" value="ECO:0007669"/>
    <property type="project" value="TreeGrafter"/>
</dbReference>
<dbReference type="SUPFAM" id="SSF46934">
    <property type="entry name" value="UBA-like"/>
    <property type="match status" value="1"/>
</dbReference>
<dbReference type="EMBL" id="CP014585">
    <property type="protein sequence ID" value="ANZ75238.1"/>
    <property type="molecule type" value="Genomic_DNA"/>
</dbReference>
<reference evidence="4 5" key="1">
    <citation type="submission" date="2016-02" db="EMBL/GenBank/DDBJ databases">
        <title>Comparative genomic and transcriptomic foundation for Pichia pastoris.</title>
        <authorList>
            <person name="Love K.R."/>
            <person name="Shah K.A."/>
            <person name="Whittaker C.A."/>
            <person name="Wu J."/>
            <person name="Bartlett M.C."/>
            <person name="Ma D."/>
            <person name="Leeson R.L."/>
            <person name="Priest M."/>
            <person name="Young S.K."/>
            <person name="Love J.C."/>
        </authorList>
    </citation>
    <scope>NUCLEOTIDE SEQUENCE [LARGE SCALE GENOMIC DNA]</scope>
    <source>
        <strain evidence="4 5">ATCC 28485</strain>
    </source>
</reference>
<dbReference type="GO" id="GO:0000151">
    <property type="term" value="C:ubiquitin ligase complex"/>
    <property type="evidence" value="ECO:0007669"/>
    <property type="project" value="TreeGrafter"/>
</dbReference>
<dbReference type="GO" id="GO:0097602">
    <property type="term" value="F:cullin family protein binding"/>
    <property type="evidence" value="ECO:0007669"/>
    <property type="project" value="TreeGrafter"/>
</dbReference>
<dbReference type="InterPro" id="IPR042460">
    <property type="entry name" value="DCN1-like_PONY"/>
</dbReference>
<proteinExistence type="predicted"/>
<evidence type="ECO:0000256" key="2">
    <source>
        <dbReference type="RuleBase" id="RU410713"/>
    </source>
</evidence>
<dbReference type="Pfam" id="PF03556">
    <property type="entry name" value="Cullin_binding"/>
    <property type="match status" value="1"/>
</dbReference>
<dbReference type="PANTHER" id="PTHR12281">
    <property type="entry name" value="RP42 RELATED"/>
    <property type="match status" value="1"/>
</dbReference>
<dbReference type="Gene3D" id="1.10.238.10">
    <property type="entry name" value="EF-hand"/>
    <property type="match status" value="1"/>
</dbReference>
<accession>A0A1B2JBR1</accession>
<evidence type="ECO:0000313" key="5">
    <source>
        <dbReference type="Proteomes" id="UP000094565"/>
    </source>
</evidence>
<sequence length="257" mass="30604">MAPRSVQKLVESFKEVTDLRDSEATAWLTKYKWNLEDAVEAYLTQTVMNSQGQNLLTQEQKSNLINLFNKYKQDDEDYIGIDGTIQYIEDMEFEVEDPVVLALAEFLESTKMGVFERSKFVDNWEKAGISSIKEMRQKVLEFQRSLENDEQFLKKVYDFTFKFLLENNQRTLLKDTAVEYWKLLLSHHFGEEKTSQWCQFINDEWQFAITKDQWQMLFLFMTEWNQKGNFIESYDENAAWPSMMDTFVEYLRAKTSS</sequence>
<feature type="domain" description="DCUN1" evidence="3">
    <location>
        <begin position="59"/>
        <end position="252"/>
    </location>
</feature>
<dbReference type="PROSITE" id="PS51229">
    <property type="entry name" value="DCUN1"/>
    <property type="match status" value="1"/>
</dbReference>
<gene>
    <name evidence="4" type="primary">DCN1</name>
    <name evidence="4" type="ORF">ATY40_BA7502557</name>
</gene>
<dbReference type="OrthoDB" id="27198at2759"/>
<dbReference type="InterPro" id="IPR005176">
    <property type="entry name" value="PONY_dom"/>
</dbReference>
<keyword evidence="5" id="KW-1185">Reference proteome</keyword>
<evidence type="ECO:0000313" key="4">
    <source>
        <dbReference type="EMBL" id="ANZ75238.1"/>
    </source>
</evidence>
<dbReference type="InterPro" id="IPR014764">
    <property type="entry name" value="DCN-prot"/>
</dbReference>
<organism evidence="4 5">
    <name type="scientific">Komagataella pastoris</name>
    <name type="common">Yeast</name>
    <name type="synonym">Pichia pastoris</name>
    <dbReference type="NCBI Taxonomy" id="4922"/>
    <lineage>
        <taxon>Eukaryota</taxon>
        <taxon>Fungi</taxon>
        <taxon>Dikarya</taxon>
        <taxon>Ascomycota</taxon>
        <taxon>Saccharomycotina</taxon>
        <taxon>Pichiomycetes</taxon>
        <taxon>Pichiales</taxon>
        <taxon>Pichiaceae</taxon>
        <taxon>Komagataella</taxon>
    </lineage>
</organism>
<dbReference type="InterPro" id="IPR009060">
    <property type="entry name" value="UBA-like_sf"/>
</dbReference>
<dbReference type="GO" id="GO:0032182">
    <property type="term" value="F:ubiquitin-like protein binding"/>
    <property type="evidence" value="ECO:0007669"/>
    <property type="project" value="TreeGrafter"/>
</dbReference>
<dbReference type="GO" id="GO:0045116">
    <property type="term" value="P:protein neddylation"/>
    <property type="evidence" value="ECO:0007669"/>
    <property type="project" value="TreeGrafter"/>
</dbReference>
<comment type="function">
    <text evidence="2">Neddylation of cullins play an essential role in the regulation of SCF-type complexes activity.</text>
</comment>
<dbReference type="Gene3D" id="1.10.238.200">
    <property type="entry name" value="Cullin, PONY binding domain"/>
    <property type="match status" value="1"/>
</dbReference>
<protein>
    <recommendedName>
        <fullName evidence="2">Defective in cullin neddylation protein</fullName>
    </recommendedName>
</protein>
<dbReference type="CDD" id="cd14273">
    <property type="entry name" value="UBA_TAP-C_like"/>
    <property type="match status" value="1"/>
</dbReference>
<evidence type="ECO:0000256" key="1">
    <source>
        <dbReference type="ARBA" id="ARBA00022786"/>
    </source>
</evidence>
<dbReference type="AlphaFoldDB" id="A0A1B2JBR1"/>
<keyword evidence="1" id="KW-0833">Ubl conjugation pathway</keyword>
<dbReference type="Proteomes" id="UP000094565">
    <property type="component" value="Chromosome 2"/>
</dbReference>
<dbReference type="PANTHER" id="PTHR12281:SF31">
    <property type="entry name" value="DCN1-LIKE PROTEIN 3"/>
    <property type="match status" value="1"/>
</dbReference>
<name>A0A1B2JBR1_PICPA</name>
<evidence type="ECO:0000259" key="3">
    <source>
        <dbReference type="PROSITE" id="PS51229"/>
    </source>
</evidence>
<dbReference type="Pfam" id="PF14555">
    <property type="entry name" value="UBA_4"/>
    <property type="match status" value="1"/>
</dbReference>